<accession>A0ABY5PEB6</accession>
<dbReference type="NCBIfam" id="TIGR01167">
    <property type="entry name" value="LPXTG_anchor"/>
    <property type="match status" value="1"/>
</dbReference>
<feature type="transmembrane region" description="Helical" evidence="2">
    <location>
        <begin position="106"/>
        <end position="124"/>
    </location>
</feature>
<evidence type="ECO:0000313" key="5">
    <source>
        <dbReference type="Proteomes" id="UP001058860"/>
    </source>
</evidence>
<keyword evidence="2" id="KW-0472">Membrane</keyword>
<feature type="region of interest" description="Disordered" evidence="1">
    <location>
        <begin position="21"/>
        <end position="100"/>
    </location>
</feature>
<dbReference type="EMBL" id="CP088295">
    <property type="protein sequence ID" value="UUY02767.1"/>
    <property type="molecule type" value="Genomic_DNA"/>
</dbReference>
<organism evidence="4 5">
    <name type="scientific">Svornostia abyssi</name>
    <dbReference type="NCBI Taxonomy" id="2898438"/>
    <lineage>
        <taxon>Bacteria</taxon>
        <taxon>Bacillati</taxon>
        <taxon>Actinomycetota</taxon>
        <taxon>Thermoleophilia</taxon>
        <taxon>Solirubrobacterales</taxon>
        <taxon>Baekduiaceae</taxon>
        <taxon>Svornostia</taxon>
    </lineage>
</organism>
<evidence type="ECO:0000256" key="3">
    <source>
        <dbReference type="SAM" id="SignalP"/>
    </source>
</evidence>
<dbReference type="RefSeq" id="WP_353863290.1">
    <property type="nucleotide sequence ID" value="NZ_CP088295.1"/>
</dbReference>
<sequence>MSRRLLAAVLVCAVAVPAPAFAQGAGDDQYKDPFPETTAQDAQADTPTETTGDGLSDTPPTSGTTTDSSSSGASTDTSDTGSTTAESSDDAASGSSELAQTGDDPWLIALAGGSLLLLGAGLRLRGGAHRRH</sequence>
<feature type="compositionally biased region" description="Low complexity" evidence="1">
    <location>
        <begin position="35"/>
        <end position="97"/>
    </location>
</feature>
<name>A0ABY5PEB6_9ACTN</name>
<keyword evidence="5" id="KW-1185">Reference proteome</keyword>
<feature type="chain" id="PRO_5045700676" evidence="3">
    <location>
        <begin position="23"/>
        <end position="132"/>
    </location>
</feature>
<evidence type="ECO:0000256" key="2">
    <source>
        <dbReference type="SAM" id="Phobius"/>
    </source>
</evidence>
<proteinExistence type="predicted"/>
<dbReference type="Proteomes" id="UP001058860">
    <property type="component" value="Chromosome"/>
</dbReference>
<keyword evidence="3" id="KW-0732">Signal</keyword>
<evidence type="ECO:0000313" key="4">
    <source>
        <dbReference type="EMBL" id="UUY02767.1"/>
    </source>
</evidence>
<reference evidence="5" key="1">
    <citation type="submission" date="2021-11" db="EMBL/GenBank/DDBJ databases">
        <title>Cultivation dependent microbiological survey of springs from the worlds oldest radium mine currently devoted to the extraction of radon-saturated water.</title>
        <authorList>
            <person name="Kapinusova G."/>
            <person name="Smrhova T."/>
            <person name="Strejcek M."/>
            <person name="Suman J."/>
            <person name="Jani K."/>
            <person name="Pajer P."/>
            <person name="Uhlik O."/>
        </authorList>
    </citation>
    <scope>NUCLEOTIDE SEQUENCE [LARGE SCALE GENOMIC DNA]</scope>
    <source>
        <strain evidence="5">J379</strain>
    </source>
</reference>
<gene>
    <name evidence="4" type="ORF">LRS13_19070</name>
</gene>
<keyword evidence="2" id="KW-1133">Transmembrane helix</keyword>
<protein>
    <submittedName>
        <fullName evidence="4">LPXTG cell wall anchor domain-containing protein</fullName>
    </submittedName>
</protein>
<keyword evidence="2" id="KW-0812">Transmembrane</keyword>
<feature type="signal peptide" evidence="3">
    <location>
        <begin position="1"/>
        <end position="22"/>
    </location>
</feature>
<evidence type="ECO:0000256" key="1">
    <source>
        <dbReference type="SAM" id="MobiDB-lite"/>
    </source>
</evidence>